<dbReference type="EMBL" id="CM000914">
    <property type="protein sequence ID" value="EFG04285.2"/>
    <property type="molecule type" value="Genomic_DNA"/>
</dbReference>
<feature type="domain" description="Class II aldolase/adducin N-terminal" evidence="2">
    <location>
        <begin position="23"/>
        <end position="203"/>
    </location>
</feature>
<dbReference type="Proteomes" id="UP000002357">
    <property type="component" value="Plasmid pSCL4"/>
</dbReference>
<dbReference type="GO" id="GO:0005856">
    <property type="term" value="C:cytoskeleton"/>
    <property type="evidence" value="ECO:0007669"/>
    <property type="project" value="TreeGrafter"/>
</dbReference>
<dbReference type="InterPro" id="IPR051017">
    <property type="entry name" value="Aldolase-II_Adducin_sf"/>
</dbReference>
<dbReference type="SMART" id="SM01007">
    <property type="entry name" value="Aldolase_II"/>
    <property type="match status" value="1"/>
</dbReference>
<dbReference type="PANTHER" id="PTHR10672:SF3">
    <property type="entry name" value="PROTEIN HU-LI TAI SHAO"/>
    <property type="match status" value="1"/>
</dbReference>
<dbReference type="eggNOG" id="COG0235">
    <property type="taxonomic scope" value="Bacteria"/>
</dbReference>
<evidence type="ECO:0000313" key="4">
    <source>
        <dbReference type="Proteomes" id="UP000002357"/>
    </source>
</evidence>
<protein>
    <submittedName>
        <fullName evidence="3">Class II aldolase/adducin, N-terminal domain-containing protein</fullName>
    </submittedName>
</protein>
<sequence>MSTATPPAPRVETQRVETQLVKERLVSAIRLFGALGYGHGLAGYFSAVDPTSPDHYWVNPLGVDFTRVRAEDLLLIDPVGRVAEGHGTLNPSVDALHGELHRARPDLTAFAHTHSRLGKAWSTLGRPLDPITQDACLLFGRHSVYPRFGGPVTDRDEGKEIAQTLGDGSAVILQSHGWVTGGRSIGEAAWLHVAMERAADVQLLAESVGTPHRIPDAIARETGAMLSKQEYADRQFLNLCHSLDVRS</sequence>
<dbReference type="InterPro" id="IPR036409">
    <property type="entry name" value="Aldolase_II/adducin_N_sf"/>
</dbReference>
<dbReference type="Pfam" id="PF00596">
    <property type="entry name" value="Aldolase_II"/>
    <property type="match status" value="1"/>
</dbReference>
<reference evidence="3 4" key="1">
    <citation type="journal article" date="2010" name="Genome Biol. Evol.">
        <title>The sequence of a 1.8-mb bacterial linear plasmid reveals a rich evolutionary reservoir of secondary metabolic pathways.</title>
        <authorList>
            <person name="Medema M.H."/>
            <person name="Trefzer A."/>
            <person name="Kovalchuk A."/>
            <person name="van den Berg M."/>
            <person name="Mueller U."/>
            <person name="Heijne W."/>
            <person name="Wu L."/>
            <person name="Alam M.T."/>
            <person name="Ronning C.M."/>
            <person name="Nierman W.C."/>
            <person name="Bovenberg R.A.L."/>
            <person name="Breitling R."/>
            <person name="Takano E."/>
        </authorList>
    </citation>
    <scope>NUCLEOTIDE SEQUENCE [LARGE SCALE GENOMIC DNA]</scope>
    <source>
        <strain evidence="4">ATCC 27064 / DSM 738 / JCM 4710 / NBRC 13307 / NCIMB 12785 / NRRL 3585 / VKM Ac-602</strain>
        <plasmid evidence="3">pSCL4</plasmid>
    </source>
</reference>
<proteinExistence type="inferred from homology"/>
<evidence type="ECO:0000313" key="3">
    <source>
        <dbReference type="EMBL" id="EFG04285.2"/>
    </source>
</evidence>
<accession>D5SK42</accession>
<dbReference type="RefSeq" id="WP_003963299.1">
    <property type="nucleotide sequence ID" value="NZ_CM000914.1"/>
</dbReference>
<comment type="similarity">
    <text evidence="1">Belongs to the aldolase class II family.</text>
</comment>
<geneLocation type="plasmid" evidence="3 4">
    <name>pSCL4</name>
</geneLocation>
<keyword evidence="4" id="KW-1185">Reference proteome</keyword>
<dbReference type="Gene3D" id="3.40.225.10">
    <property type="entry name" value="Class II aldolase/adducin N-terminal domain"/>
    <property type="match status" value="1"/>
</dbReference>
<gene>
    <name evidence="3" type="ORF">SCLAV_p0798</name>
</gene>
<dbReference type="NCBIfam" id="NF004855">
    <property type="entry name" value="PRK06208.1"/>
    <property type="match status" value="1"/>
</dbReference>
<keyword evidence="3" id="KW-0614">Plasmid</keyword>
<dbReference type="GeneID" id="93733910"/>
<evidence type="ECO:0000256" key="1">
    <source>
        <dbReference type="ARBA" id="ARBA00037961"/>
    </source>
</evidence>
<dbReference type="InterPro" id="IPR001303">
    <property type="entry name" value="Aldolase_II/adducin_N"/>
</dbReference>
<dbReference type="PANTHER" id="PTHR10672">
    <property type="entry name" value="ADDUCIN"/>
    <property type="match status" value="1"/>
</dbReference>
<dbReference type="SUPFAM" id="SSF53639">
    <property type="entry name" value="AraD/HMP-PK domain-like"/>
    <property type="match status" value="1"/>
</dbReference>
<dbReference type="KEGG" id="sclf:BB341_28210"/>
<organism evidence="3 4">
    <name type="scientific">Streptomyces clavuligerus</name>
    <dbReference type="NCBI Taxonomy" id="1901"/>
    <lineage>
        <taxon>Bacteria</taxon>
        <taxon>Bacillati</taxon>
        <taxon>Actinomycetota</taxon>
        <taxon>Actinomycetes</taxon>
        <taxon>Kitasatosporales</taxon>
        <taxon>Streptomycetaceae</taxon>
        <taxon>Streptomyces</taxon>
    </lineage>
</organism>
<dbReference type="OrthoDB" id="3729465at2"/>
<evidence type="ECO:0000259" key="2">
    <source>
        <dbReference type="SMART" id="SM01007"/>
    </source>
</evidence>
<dbReference type="AlphaFoldDB" id="D5SK42"/>
<name>D5SK42_STRCL</name>
<dbReference type="GO" id="GO:0051015">
    <property type="term" value="F:actin filament binding"/>
    <property type="evidence" value="ECO:0007669"/>
    <property type="project" value="TreeGrafter"/>
</dbReference>